<feature type="region of interest" description="Disordered" evidence="2">
    <location>
        <begin position="141"/>
        <end position="160"/>
    </location>
</feature>
<evidence type="ECO:0000313" key="3">
    <source>
        <dbReference type="EMBL" id="KGM13064.1"/>
    </source>
</evidence>
<keyword evidence="3" id="KW-0282">Flagellum</keyword>
<proteinExistence type="predicted"/>
<dbReference type="InterPro" id="IPR007809">
    <property type="entry name" value="FlgN-like"/>
</dbReference>
<keyword evidence="1" id="KW-1005">Bacterial flagellum biogenesis</keyword>
<comment type="caution">
    <text evidence="3">The sequence shown here is derived from an EMBL/GenBank/DDBJ whole genome shotgun (WGS) entry which is preliminary data.</text>
</comment>
<protein>
    <submittedName>
        <fullName evidence="3">Flagellar biosynthesis protein FlgN</fullName>
    </submittedName>
</protein>
<evidence type="ECO:0000256" key="1">
    <source>
        <dbReference type="ARBA" id="ARBA00022795"/>
    </source>
</evidence>
<keyword evidence="3" id="KW-0969">Cilium</keyword>
<dbReference type="OrthoDB" id="3268384at2"/>
<keyword evidence="4" id="KW-1185">Reference proteome</keyword>
<evidence type="ECO:0000313" key="4">
    <source>
        <dbReference type="Proteomes" id="UP000054314"/>
    </source>
</evidence>
<accession>A0A0A0C0W9</accession>
<dbReference type="Gene3D" id="1.20.58.300">
    <property type="entry name" value="FlgN-like"/>
    <property type="match status" value="1"/>
</dbReference>
<dbReference type="SUPFAM" id="SSF140566">
    <property type="entry name" value="FlgN-like"/>
    <property type="match status" value="1"/>
</dbReference>
<dbReference type="InterPro" id="IPR036679">
    <property type="entry name" value="FlgN-like_sf"/>
</dbReference>
<gene>
    <name evidence="3" type="ORF">N869_12360</name>
</gene>
<dbReference type="RefSeq" id="WP_035060025.1">
    <property type="nucleotide sequence ID" value="NZ_AXCZ01000069.1"/>
</dbReference>
<organism evidence="3 4">
    <name type="scientific">Cellulomonas bogoriensis 69B4 = DSM 16987</name>
    <dbReference type="NCBI Taxonomy" id="1386082"/>
    <lineage>
        <taxon>Bacteria</taxon>
        <taxon>Bacillati</taxon>
        <taxon>Actinomycetota</taxon>
        <taxon>Actinomycetes</taxon>
        <taxon>Micrococcales</taxon>
        <taxon>Cellulomonadaceae</taxon>
        <taxon>Cellulomonas</taxon>
    </lineage>
</organism>
<evidence type="ECO:0000256" key="2">
    <source>
        <dbReference type="SAM" id="MobiDB-lite"/>
    </source>
</evidence>
<dbReference type="GO" id="GO:0044780">
    <property type="term" value="P:bacterial-type flagellum assembly"/>
    <property type="evidence" value="ECO:0007669"/>
    <property type="project" value="InterPro"/>
</dbReference>
<reference evidence="3 4" key="1">
    <citation type="submission" date="2013-08" db="EMBL/GenBank/DDBJ databases">
        <title>Genome sequencing of Cellulomonas bogoriensis 69B4.</title>
        <authorList>
            <person name="Chen F."/>
            <person name="Li Y."/>
            <person name="Wang G."/>
        </authorList>
    </citation>
    <scope>NUCLEOTIDE SEQUENCE [LARGE SCALE GENOMIC DNA]</scope>
    <source>
        <strain evidence="3 4">69B4</strain>
    </source>
</reference>
<name>A0A0A0C0W9_9CELL</name>
<dbReference type="Pfam" id="PF05130">
    <property type="entry name" value="FlgN"/>
    <property type="match status" value="1"/>
</dbReference>
<dbReference type="EMBL" id="AXCZ01000069">
    <property type="protein sequence ID" value="KGM13064.1"/>
    <property type="molecule type" value="Genomic_DNA"/>
</dbReference>
<dbReference type="Proteomes" id="UP000054314">
    <property type="component" value="Unassembled WGS sequence"/>
</dbReference>
<dbReference type="AlphaFoldDB" id="A0A0A0C0W9"/>
<keyword evidence="3" id="KW-0966">Cell projection</keyword>
<sequence length="160" mass="17407">MGLNELSGVLWRERQLLELLLFKLEEEQLILTSGRTQWLGHATREVESVLEQIRSAELGRAVEADAAAREVGVPEGSSLTALAAAAKAPWDELLQEHHEAFVSLTDQINALAEGNRDLLASSHRAAQETLMNLQENVQTYDPKGGAHGTDGGSMLLDQAL</sequence>